<dbReference type="PANTHER" id="PTHR22958:SF1">
    <property type="entry name" value="GLYCEROPHOSPHOCHOLINE PHOSPHODIESTERASE GPCPD1"/>
    <property type="match status" value="1"/>
</dbReference>
<dbReference type="SUPFAM" id="SSF51695">
    <property type="entry name" value="PLC-like phosphodiesterases"/>
    <property type="match status" value="1"/>
</dbReference>
<dbReference type="GO" id="GO:0008081">
    <property type="term" value="F:phosphoric diester hydrolase activity"/>
    <property type="evidence" value="ECO:0007669"/>
    <property type="project" value="InterPro"/>
</dbReference>
<organism evidence="3 4">
    <name type="scientific">Gracilariopsis chorda</name>
    <dbReference type="NCBI Taxonomy" id="448386"/>
    <lineage>
        <taxon>Eukaryota</taxon>
        <taxon>Rhodophyta</taxon>
        <taxon>Florideophyceae</taxon>
        <taxon>Rhodymeniophycidae</taxon>
        <taxon>Gracilariales</taxon>
        <taxon>Gracilariaceae</taxon>
        <taxon>Gracilariopsis</taxon>
    </lineage>
</organism>
<reference evidence="3 4" key="1">
    <citation type="journal article" date="2018" name="Mol. Biol. Evol.">
        <title>Analysis of the draft genome of the red seaweed Gracilariopsis chorda provides insights into genome size evolution in Rhodophyta.</title>
        <authorList>
            <person name="Lee J."/>
            <person name="Yang E.C."/>
            <person name="Graf L."/>
            <person name="Yang J.H."/>
            <person name="Qiu H."/>
            <person name="Zel Zion U."/>
            <person name="Chan C.X."/>
            <person name="Stephens T.G."/>
            <person name="Weber A.P.M."/>
            <person name="Boo G.H."/>
            <person name="Boo S.M."/>
            <person name="Kim K.M."/>
            <person name="Shin Y."/>
            <person name="Jung M."/>
            <person name="Lee S.J."/>
            <person name="Yim H.S."/>
            <person name="Lee J.H."/>
            <person name="Bhattacharya D."/>
            <person name="Yoon H.S."/>
        </authorList>
    </citation>
    <scope>NUCLEOTIDE SEQUENCE [LARGE SCALE GENOMIC DNA]</scope>
    <source>
        <strain evidence="3 4">SKKU-2015</strain>
        <tissue evidence="3">Whole body</tissue>
    </source>
</reference>
<dbReference type="InterPro" id="IPR017946">
    <property type="entry name" value="PLC-like_Pdiesterase_TIM-brl"/>
</dbReference>
<feature type="domain" description="GP-PDE" evidence="2">
    <location>
        <begin position="215"/>
        <end position="524"/>
    </location>
</feature>
<dbReference type="InterPro" id="IPR051578">
    <property type="entry name" value="GDPD"/>
</dbReference>
<evidence type="ECO:0000313" key="3">
    <source>
        <dbReference type="EMBL" id="PXF44724.1"/>
    </source>
</evidence>
<accession>A0A2V3IRJ8</accession>
<dbReference type="EMBL" id="NBIV01000082">
    <property type="protein sequence ID" value="PXF44724.1"/>
    <property type="molecule type" value="Genomic_DNA"/>
</dbReference>
<dbReference type="Gene3D" id="3.20.20.190">
    <property type="entry name" value="Phosphatidylinositol (PI) phosphodiesterase"/>
    <property type="match status" value="1"/>
</dbReference>
<dbReference type="AlphaFoldDB" id="A0A2V3IRJ8"/>
<evidence type="ECO:0000256" key="1">
    <source>
        <dbReference type="ARBA" id="ARBA00022801"/>
    </source>
</evidence>
<dbReference type="PROSITE" id="PS51704">
    <property type="entry name" value="GP_PDE"/>
    <property type="match status" value="1"/>
</dbReference>
<gene>
    <name evidence="3" type="ORF">BWQ96_05483</name>
</gene>
<sequence>MNSPDQRPPRSFTTTCFSTALHLAKPTAAPIPTCQPVELPPTNTTSVTSNIPLSAAMTASKTWPIRSAGPHRPGLPLSTSLLRIVPGCPRNGEPPVHWFNNPPPSPPYTLDAAYDNASASIVLPDPTLNPIADQWFDFDAHLSHPTAFISFTLTAGSNRYTTHFLFNQFSTRHGVLTAALLDVHNVPVARLTIDFIYITAYSSSQLSSFKRPFIPRFIGHRGMGSSGPNAPWRPRENSVESFLAATLLNPAVTTIELDVQLTRDGKVVVFHDWFFRPLDSDGHPLHDKESIRIAVHNLTYHQLNALYQNSHPVSASLTQQQTDVRRIAQERNIDPKAFAVKVFTLAEVCSLLPPDIGILLEIKYPAPDVQEELGIPYPEKNHYVDLVLADLLQSNTGHSDMERQIAFLSFHPDICMLLSMKQHRFPVYFSHCETLDKPCDEFDPRAIDLREGLRFVKSQGLDGLMIFNELIEHRPEAVADIVAQDVPIITYGKSNKYSTVVMKQFEKGIHGVIADDVDVLMDEMQALTCQQKD</sequence>
<keyword evidence="4" id="KW-1185">Reference proteome</keyword>
<dbReference type="InterPro" id="IPR030395">
    <property type="entry name" value="GP_PDE_dom"/>
</dbReference>
<dbReference type="PANTHER" id="PTHR22958">
    <property type="entry name" value="GLYCEROPHOSPHORYL DIESTER PHOSPHODIESTERASE"/>
    <property type="match status" value="1"/>
</dbReference>
<comment type="caution">
    <text evidence="3">The sequence shown here is derived from an EMBL/GenBank/DDBJ whole genome shotgun (WGS) entry which is preliminary data.</text>
</comment>
<dbReference type="GO" id="GO:0046475">
    <property type="term" value="P:glycerophospholipid catabolic process"/>
    <property type="evidence" value="ECO:0007669"/>
    <property type="project" value="TreeGrafter"/>
</dbReference>
<proteinExistence type="predicted"/>
<dbReference type="OrthoDB" id="1058301at2759"/>
<keyword evidence="1" id="KW-0378">Hydrolase</keyword>
<dbReference type="Proteomes" id="UP000247409">
    <property type="component" value="Unassembled WGS sequence"/>
</dbReference>
<protein>
    <submittedName>
        <fullName evidence="3">Glycerophosphodiester phosphodiesterase GDE1</fullName>
    </submittedName>
</protein>
<dbReference type="STRING" id="448386.A0A2V3IRJ8"/>
<evidence type="ECO:0000259" key="2">
    <source>
        <dbReference type="PROSITE" id="PS51704"/>
    </source>
</evidence>
<name>A0A2V3IRJ8_9FLOR</name>
<dbReference type="Pfam" id="PF03009">
    <property type="entry name" value="GDPD"/>
    <property type="match status" value="1"/>
</dbReference>
<evidence type="ECO:0000313" key="4">
    <source>
        <dbReference type="Proteomes" id="UP000247409"/>
    </source>
</evidence>